<dbReference type="GO" id="GO:0005829">
    <property type="term" value="C:cytosol"/>
    <property type="evidence" value="ECO:0007669"/>
    <property type="project" value="TreeGrafter"/>
</dbReference>
<dbReference type="eggNOG" id="COG0357">
    <property type="taxonomic scope" value="Bacteria"/>
</dbReference>
<dbReference type="AlphaFoldDB" id="F2NGV4"/>
<feature type="binding site" evidence="6">
    <location>
        <position position="85"/>
    </location>
    <ligand>
        <name>S-adenosyl-L-methionine</name>
        <dbReference type="ChEBI" id="CHEBI:59789"/>
    </ligand>
</feature>
<dbReference type="OrthoDB" id="9808773at2"/>
<name>F2NGV4_DESAR</name>
<dbReference type="Pfam" id="PF02527">
    <property type="entry name" value="GidB"/>
    <property type="match status" value="1"/>
</dbReference>
<dbReference type="GO" id="GO:0070043">
    <property type="term" value="F:rRNA (guanine-N7-)-methyltransferase activity"/>
    <property type="evidence" value="ECO:0007669"/>
    <property type="project" value="UniProtKB-UniRule"/>
</dbReference>
<dbReference type="EMBL" id="CP002629">
    <property type="protein sequence ID" value="AEB08725.1"/>
    <property type="molecule type" value="Genomic_DNA"/>
</dbReference>
<evidence type="ECO:0000256" key="2">
    <source>
        <dbReference type="ARBA" id="ARBA00022552"/>
    </source>
</evidence>
<dbReference type="STRING" id="880072.Desac_0847"/>
<evidence type="ECO:0000256" key="3">
    <source>
        <dbReference type="ARBA" id="ARBA00022603"/>
    </source>
</evidence>
<reference evidence="7 8" key="1">
    <citation type="journal article" date="2011" name="Stand. Genomic Sci.">
        <title>Complete genome sequence of the acetate-degrading sulfate reducer Desulfobacca acetoxidans type strain (ASRB2).</title>
        <authorList>
            <person name="Goker M."/>
            <person name="Teshima H."/>
            <person name="Lapidus A."/>
            <person name="Nolan M."/>
            <person name="Lucas S."/>
            <person name="Hammon N."/>
            <person name="Deshpande S."/>
            <person name="Cheng J.F."/>
            <person name="Tapia R."/>
            <person name="Han C."/>
            <person name="Goodwin L."/>
            <person name="Pitluck S."/>
            <person name="Huntemann M."/>
            <person name="Liolios K."/>
            <person name="Ivanova N."/>
            <person name="Pagani I."/>
            <person name="Mavromatis K."/>
            <person name="Ovchinikova G."/>
            <person name="Pati A."/>
            <person name="Chen A."/>
            <person name="Palaniappan K."/>
            <person name="Land M."/>
            <person name="Hauser L."/>
            <person name="Brambilla E.M."/>
            <person name="Rohde M."/>
            <person name="Spring S."/>
            <person name="Detter J.C."/>
            <person name="Woyke T."/>
            <person name="Bristow J."/>
            <person name="Eisen J.A."/>
            <person name="Markowitz V."/>
            <person name="Hugenholtz P."/>
            <person name="Kyrpides N.C."/>
            <person name="Klenk H.P."/>
        </authorList>
    </citation>
    <scope>NUCLEOTIDE SEQUENCE [LARGE SCALE GENOMIC DNA]</scope>
    <source>
        <strain evidence="8">ATCC 700848 / DSM 11109 / ASRB2</strain>
    </source>
</reference>
<comment type="caution">
    <text evidence="6">Lacks conserved residue(s) required for the propagation of feature annotation.</text>
</comment>
<dbReference type="Gene3D" id="3.40.50.150">
    <property type="entry name" value="Vaccinia Virus protein VP39"/>
    <property type="match status" value="1"/>
</dbReference>
<evidence type="ECO:0000256" key="6">
    <source>
        <dbReference type="HAMAP-Rule" id="MF_00074"/>
    </source>
</evidence>
<comment type="function">
    <text evidence="6">Specifically methylates the N7 position of a guanine in 16S rRNA.</text>
</comment>
<protein>
    <recommendedName>
        <fullName evidence="6">Ribosomal RNA small subunit methyltransferase G</fullName>
        <ecNumber evidence="6">2.1.1.-</ecNumber>
    </recommendedName>
    <alternativeName>
        <fullName evidence="6">16S rRNA 7-methylguanosine methyltransferase</fullName>
        <shortName evidence="6">16S rRNA m7G methyltransferase</shortName>
    </alternativeName>
</protein>
<feature type="binding site" evidence="6">
    <location>
        <position position="90"/>
    </location>
    <ligand>
        <name>S-adenosyl-L-methionine</name>
        <dbReference type="ChEBI" id="CHEBI:59789"/>
    </ligand>
</feature>
<gene>
    <name evidence="6" type="primary">rsmG</name>
    <name evidence="7" type="ordered locus">Desac_0847</name>
</gene>
<evidence type="ECO:0000256" key="4">
    <source>
        <dbReference type="ARBA" id="ARBA00022679"/>
    </source>
</evidence>
<dbReference type="SUPFAM" id="SSF53335">
    <property type="entry name" value="S-adenosyl-L-methionine-dependent methyltransferases"/>
    <property type="match status" value="1"/>
</dbReference>
<evidence type="ECO:0000256" key="1">
    <source>
        <dbReference type="ARBA" id="ARBA00022490"/>
    </source>
</evidence>
<dbReference type="HAMAP" id="MF_00074">
    <property type="entry name" value="16SrRNA_methyltr_G"/>
    <property type="match status" value="1"/>
</dbReference>
<dbReference type="NCBIfam" id="TIGR00138">
    <property type="entry name" value="rsmG_gidB"/>
    <property type="match status" value="1"/>
</dbReference>
<dbReference type="Proteomes" id="UP000000483">
    <property type="component" value="Chromosome"/>
</dbReference>
<sequence>MNRKTGYTTAAPQDLLIVGLEALGLSTSPETIRQFLVYCDELLRWNARVNLTGLKTASDVVVKHFLDSLAVWPWVRDLTSLADIGTGAGFPGLALKLALPHLHLTLLEPTGKKSTFLRYLTIHLNLANVEVRQVYLTPSLARQWGPQFHGVITRAAFSLPRFLALAAPLTQSGGRLLSLKGPQLDEEQWHEAMALTSQYNCREPRQQRYVLPLGQESRLLVIWDKI</sequence>
<evidence type="ECO:0000313" key="8">
    <source>
        <dbReference type="Proteomes" id="UP000000483"/>
    </source>
</evidence>
<dbReference type="EC" id="2.1.1.-" evidence="6"/>
<keyword evidence="2 6" id="KW-0698">rRNA processing</keyword>
<proteinExistence type="inferred from homology"/>
<dbReference type="InterPro" id="IPR029063">
    <property type="entry name" value="SAM-dependent_MTases_sf"/>
</dbReference>
<organism evidence="7 8">
    <name type="scientific">Desulfobacca acetoxidans (strain ATCC 700848 / DSM 11109 / ASRB2)</name>
    <dbReference type="NCBI Taxonomy" id="880072"/>
    <lineage>
        <taxon>Bacteria</taxon>
        <taxon>Pseudomonadati</taxon>
        <taxon>Thermodesulfobacteriota</taxon>
        <taxon>Desulfobaccia</taxon>
        <taxon>Desulfobaccales</taxon>
        <taxon>Desulfobaccaceae</taxon>
        <taxon>Desulfobacca</taxon>
    </lineage>
</organism>
<dbReference type="PANTHER" id="PTHR31760">
    <property type="entry name" value="S-ADENOSYL-L-METHIONINE-DEPENDENT METHYLTRANSFERASES SUPERFAMILY PROTEIN"/>
    <property type="match status" value="1"/>
</dbReference>
<reference evidence="8" key="2">
    <citation type="submission" date="2011-03" db="EMBL/GenBank/DDBJ databases">
        <title>The complete genome of Desulfobacca acetoxidans DSM 11109.</title>
        <authorList>
            <consortium name="US DOE Joint Genome Institute (JGI-PGF)"/>
            <person name="Lucas S."/>
            <person name="Copeland A."/>
            <person name="Lapidus A."/>
            <person name="Bruce D."/>
            <person name="Goodwin L."/>
            <person name="Pitluck S."/>
            <person name="Peters L."/>
            <person name="Kyrpides N."/>
            <person name="Mavromatis K."/>
            <person name="Ivanova N."/>
            <person name="Ovchinnikova G."/>
            <person name="Teshima H."/>
            <person name="Detter J.C."/>
            <person name="Han C."/>
            <person name="Land M."/>
            <person name="Hauser L."/>
            <person name="Markowitz V."/>
            <person name="Cheng J.-F."/>
            <person name="Hugenholtz P."/>
            <person name="Woyke T."/>
            <person name="Wu D."/>
            <person name="Spring S."/>
            <person name="Schueler E."/>
            <person name="Brambilla E."/>
            <person name="Klenk H.-P."/>
            <person name="Eisen J.A."/>
        </authorList>
    </citation>
    <scope>NUCLEOTIDE SEQUENCE [LARGE SCALE GENOMIC DNA]</scope>
    <source>
        <strain evidence="8">ATCC 700848 / DSM 11109 / ASRB2</strain>
    </source>
</reference>
<keyword evidence="3 6" id="KW-0489">Methyltransferase</keyword>
<dbReference type="HOGENOM" id="CLU_065341_0_0_7"/>
<dbReference type="InterPro" id="IPR003682">
    <property type="entry name" value="rRNA_ssu_MeTfrase_G"/>
</dbReference>
<accession>F2NGV4</accession>
<keyword evidence="1 6" id="KW-0963">Cytoplasm</keyword>
<feature type="binding site" evidence="6">
    <location>
        <begin position="108"/>
        <end position="110"/>
    </location>
    <ligand>
        <name>S-adenosyl-L-methionine</name>
        <dbReference type="ChEBI" id="CHEBI:59789"/>
    </ligand>
</feature>
<dbReference type="PANTHER" id="PTHR31760:SF0">
    <property type="entry name" value="S-ADENOSYL-L-METHIONINE-DEPENDENT METHYLTRANSFERASES SUPERFAMILY PROTEIN"/>
    <property type="match status" value="1"/>
</dbReference>
<keyword evidence="5 6" id="KW-0949">S-adenosyl-L-methionine</keyword>
<feature type="binding site" evidence="6">
    <location>
        <position position="154"/>
    </location>
    <ligand>
        <name>S-adenosyl-L-methionine</name>
        <dbReference type="ChEBI" id="CHEBI:59789"/>
    </ligand>
</feature>
<comment type="subcellular location">
    <subcellularLocation>
        <location evidence="6">Cytoplasm</location>
    </subcellularLocation>
</comment>
<keyword evidence="4 6" id="KW-0808">Transferase</keyword>
<evidence type="ECO:0000313" key="7">
    <source>
        <dbReference type="EMBL" id="AEB08725.1"/>
    </source>
</evidence>
<dbReference type="RefSeq" id="WP_013705838.1">
    <property type="nucleotide sequence ID" value="NC_015388.1"/>
</dbReference>
<comment type="similarity">
    <text evidence="6">Belongs to the methyltransferase superfamily. RNA methyltransferase RsmG family.</text>
</comment>
<dbReference type="KEGG" id="dao:Desac_0847"/>
<evidence type="ECO:0000256" key="5">
    <source>
        <dbReference type="ARBA" id="ARBA00022691"/>
    </source>
</evidence>
<keyword evidence="8" id="KW-1185">Reference proteome</keyword>